<feature type="compositionally biased region" description="Polar residues" evidence="1">
    <location>
        <begin position="875"/>
        <end position="914"/>
    </location>
</feature>
<dbReference type="PROSITE" id="PS51286">
    <property type="entry name" value="RAP"/>
    <property type="match status" value="1"/>
</dbReference>
<protein>
    <submittedName>
        <fullName evidence="3">RAP protein, putative</fullName>
    </submittedName>
</protein>
<dbReference type="InterPro" id="IPR013584">
    <property type="entry name" value="RAP"/>
</dbReference>
<gene>
    <name evidence="3" type="primary">PmlGA01_110019000</name>
    <name evidence="3" type="ORF">PMLGA01_110019000</name>
</gene>
<evidence type="ECO:0000256" key="1">
    <source>
        <dbReference type="SAM" id="MobiDB-lite"/>
    </source>
</evidence>
<feature type="domain" description="RAP" evidence="2">
    <location>
        <begin position="941"/>
        <end position="999"/>
    </location>
</feature>
<feature type="region of interest" description="Disordered" evidence="1">
    <location>
        <begin position="271"/>
        <end position="291"/>
    </location>
</feature>
<feature type="region of interest" description="Disordered" evidence="1">
    <location>
        <begin position="873"/>
        <end position="935"/>
    </location>
</feature>
<dbReference type="AlphaFoldDB" id="A0A1C3KZB9"/>
<evidence type="ECO:0000259" key="2">
    <source>
        <dbReference type="PROSITE" id="PS51286"/>
    </source>
</evidence>
<sequence>MIITKKEVCSLWNKFLHRTYLTPFHCFNSNRVVKCVRYDSFSSSTTSLNRTVEICEQHVCSIEELKRCLFIERVSEYTFKKIVHKAKIDSKNDSNVTIEDMLLVLVVFNKNYPYFKDEYPEEFYHNICVNILSSIKLKIHYLYTSKMVIYTMNILTNLKLVDNIILDSYMNKCSYFILNEEYEIYDLVHFISIFSNIHIMKQESKFKKLKPFNWSLIKTICDKLTYNFDHLFMLYKDNTYSYKLRKEIKERMKMIRSDLSNKALNKLRNEASEDKNHCTHGSPSVGSSEPGKQSLFNISSGNSSRFGCSSMFEDESPHTLKTLLLISKSLRDLKYVHVSLLNEVMNKLKKDLLHTNEPYINISTHVTNKIFYIMQCFLFLQLEYHMFYKSILNVFQNHLKRLNNLVVFFFLLAKNKLFPSKTIHIFDSIFIEKVNNGLYDSTELITLLEAYAMHKYRETTVINCILFYLIPQNGALKRGDEELHVHIRKNNMCGHFSHCRDREADADRVVGGGGYHNTMQNADLYDHYEKGGSPRKGNNMDSLDCIMDDTTEIKSGKKIYSSGNITDGDTHTCSINDNFKDRLNGTSGISDIGSIGRIDDIGDIGSIGRIDDIGDIGSIGRIDDIGDIGSIGRIDDIGDIGSIGRIDGIGKIESNQGAGLTNPSSSGHAHICSKQYAPLDLSESIRVLYSLFKLDIYEEKLTSQICNSLNDQTIHVISYKLLIKLLLCLCYFSIDNVNIYNLMLKNLIKYDIILDSIYLTQLQICELALRTQHVPNVYHKLDIECKEYINCIRNKIKEIEYHIKSDLQENVKQILLTFNLCAEEEVPIGPYNVDFVEEDKAVFYFAKDYISTTTEKKKKKNCSSSTPGYTYDKNCPSQNLKSEGNPQRGSTPVNQTGSTTLGQTRESYMPQNGEQLRMDRESSSTHPKGVHNRQQIEENKIIIEVDGEHHFYKNTKSYTSFSKLKHKLLNDLGYTVVNIPYFVWALLKTDLHKKAYIKKLLSDKTNFHLRQILSLNQSNEPLNKSQVSQINQTVQQSKSKTNFLIEIAKYRKKNKLKFLKKKIKNV</sequence>
<evidence type="ECO:0000313" key="4">
    <source>
        <dbReference type="Proteomes" id="UP000219799"/>
    </source>
</evidence>
<dbReference type="Pfam" id="PF08373">
    <property type="entry name" value="RAP"/>
    <property type="match status" value="1"/>
</dbReference>
<evidence type="ECO:0000313" key="3">
    <source>
        <dbReference type="EMBL" id="SBT79595.1"/>
    </source>
</evidence>
<dbReference type="EMBL" id="LT594499">
    <property type="protein sequence ID" value="SBT79595.1"/>
    <property type="molecule type" value="Genomic_DNA"/>
</dbReference>
<name>A0A1C3KZB9_PLAMA</name>
<dbReference type="VEuPathDB" id="PlasmoDB:PmUG01_11030800"/>
<organism evidence="3 4">
    <name type="scientific">Plasmodium malariae</name>
    <dbReference type="NCBI Taxonomy" id="5858"/>
    <lineage>
        <taxon>Eukaryota</taxon>
        <taxon>Sar</taxon>
        <taxon>Alveolata</taxon>
        <taxon>Apicomplexa</taxon>
        <taxon>Aconoidasida</taxon>
        <taxon>Haemosporida</taxon>
        <taxon>Plasmodiidae</taxon>
        <taxon>Plasmodium</taxon>
        <taxon>Plasmodium (Plasmodium)</taxon>
    </lineage>
</organism>
<feature type="compositionally biased region" description="Polar residues" evidence="1">
    <location>
        <begin position="279"/>
        <end position="291"/>
    </location>
</feature>
<proteinExistence type="predicted"/>
<dbReference type="Proteomes" id="UP000219799">
    <property type="component" value="Chromosome 11"/>
</dbReference>
<accession>A0A1C3KZB9</accession>
<dbReference type="SMART" id="SM00952">
    <property type="entry name" value="RAP"/>
    <property type="match status" value="1"/>
</dbReference>
<reference evidence="3 4" key="1">
    <citation type="submission" date="2016-06" db="EMBL/GenBank/DDBJ databases">
        <authorList>
            <consortium name="Pathogen Informatics"/>
        </authorList>
    </citation>
    <scope>NUCLEOTIDE SEQUENCE [LARGE SCALE GENOMIC DNA]</scope>
    <source>
        <strain evidence="3">PmlGA01</strain>
    </source>
</reference>